<accession>A0AAW2IF69</accession>
<proteinExistence type="predicted"/>
<organism evidence="1">
    <name type="scientific">Menopon gallinae</name>
    <name type="common">poultry shaft louse</name>
    <dbReference type="NCBI Taxonomy" id="328185"/>
    <lineage>
        <taxon>Eukaryota</taxon>
        <taxon>Metazoa</taxon>
        <taxon>Ecdysozoa</taxon>
        <taxon>Arthropoda</taxon>
        <taxon>Hexapoda</taxon>
        <taxon>Insecta</taxon>
        <taxon>Pterygota</taxon>
        <taxon>Neoptera</taxon>
        <taxon>Paraneoptera</taxon>
        <taxon>Psocodea</taxon>
        <taxon>Troctomorpha</taxon>
        <taxon>Phthiraptera</taxon>
        <taxon>Amblycera</taxon>
        <taxon>Menoponidae</taxon>
        <taxon>Menopon</taxon>
    </lineage>
</organism>
<name>A0AAW2IF69_9NEOP</name>
<dbReference type="EMBL" id="JARGDH010000001">
    <property type="protein sequence ID" value="KAL0281007.1"/>
    <property type="molecule type" value="Genomic_DNA"/>
</dbReference>
<gene>
    <name evidence="1" type="ORF">PYX00_002137</name>
</gene>
<comment type="caution">
    <text evidence="1">The sequence shown here is derived from an EMBL/GenBank/DDBJ whole genome shotgun (WGS) entry which is preliminary data.</text>
</comment>
<evidence type="ECO:0000313" key="1">
    <source>
        <dbReference type="EMBL" id="KAL0281007.1"/>
    </source>
</evidence>
<sequence>MTKTNNAQKESSHGAMIRSKFAADCRFPGIPTKMKRMQQTVANCSSDAGYPWKSSTSWDSSPYPSVSFTVAIAGD</sequence>
<protein>
    <submittedName>
        <fullName evidence="1">Uncharacterized protein</fullName>
    </submittedName>
</protein>
<reference evidence="1" key="1">
    <citation type="journal article" date="2024" name="Gigascience">
        <title>Chromosome-level genome of the poultry shaft louse Menopon gallinae provides insight into the host-switching and adaptive evolution of parasitic lice.</title>
        <authorList>
            <person name="Xu Y."/>
            <person name="Ma L."/>
            <person name="Liu S."/>
            <person name="Liang Y."/>
            <person name="Liu Q."/>
            <person name="He Z."/>
            <person name="Tian L."/>
            <person name="Duan Y."/>
            <person name="Cai W."/>
            <person name="Li H."/>
            <person name="Song F."/>
        </authorList>
    </citation>
    <scope>NUCLEOTIDE SEQUENCE</scope>
    <source>
        <strain evidence="1">Cailab_2023a</strain>
    </source>
</reference>
<dbReference type="AlphaFoldDB" id="A0AAW2IF69"/>